<name>A0A2V1IPL0_9BACT</name>
<comment type="caution">
    <text evidence="3">The sequence shown here is derived from an EMBL/GenBank/DDBJ whole genome shotgun (WGS) entry which is preliminary data.</text>
</comment>
<dbReference type="PROSITE" id="PS51257">
    <property type="entry name" value="PROKAR_LIPOPROTEIN"/>
    <property type="match status" value="1"/>
</dbReference>
<sequence>MKKIYKSVLFAIIAAAGFTACSDYEAPDITTESAISITGHETSFPASASTGSITFEAKGPVTVTANNEWITASVDGNRIDIAVDQNNAFSGRSGSITVKCGNATDNISIIQSGIIFKYDKIEPISINSDAWTQSYNADATVPIEVSDDADWINTSIADNKITIAIEANMTLIPRSATITVKCGDLEYSIPVEQEELKFPLFKIQTLRVNDSQSTKTYEFKADIPVKFTTEADWVQADFANNTVSIATEANTTGRIRNATLNYEIAGEAGSLVIVQAEFDKEIAGDFHLTFYDYFNEMELTILPAKLSRNGKNYTLTVTDIYFTGQPVLTIPVEYNDETLSVTISSGSTSIGMFQNYYCFLSPVTMGSDDIALYYTRDQKMNAAFVSTVSSDGTEGLIGQFASVSTNRLNLIGYGIGCFSSNSELSDDTAQGNLEIMINPSLLRIYSAEDAASTDAAKAAARTIKRKAANIPFKISPDSAKKFRRIEL</sequence>
<dbReference type="EMBL" id="PUEC01000015">
    <property type="protein sequence ID" value="PWB02132.1"/>
    <property type="molecule type" value="Genomic_DNA"/>
</dbReference>
<keyword evidence="4" id="KW-1185">Reference proteome</keyword>
<evidence type="ECO:0000313" key="3">
    <source>
        <dbReference type="EMBL" id="PWB02132.1"/>
    </source>
</evidence>
<gene>
    <name evidence="3" type="ORF">C5O23_07560</name>
</gene>
<organism evidence="3 4">
    <name type="scientific">Duncaniella muris</name>
    <dbReference type="NCBI Taxonomy" id="2094150"/>
    <lineage>
        <taxon>Bacteria</taxon>
        <taxon>Pseudomonadati</taxon>
        <taxon>Bacteroidota</taxon>
        <taxon>Bacteroidia</taxon>
        <taxon>Bacteroidales</taxon>
        <taxon>Muribaculaceae</taxon>
        <taxon>Duncaniella</taxon>
    </lineage>
</organism>
<feature type="chain" id="PRO_5016103431" description="BACON domain-containing protein" evidence="1">
    <location>
        <begin position="23"/>
        <end position="487"/>
    </location>
</feature>
<evidence type="ECO:0000256" key="1">
    <source>
        <dbReference type="SAM" id="SignalP"/>
    </source>
</evidence>
<proteinExistence type="predicted"/>
<dbReference type="Pfam" id="PF13004">
    <property type="entry name" value="BACON"/>
    <property type="match status" value="2"/>
</dbReference>
<dbReference type="Gene3D" id="2.60.40.10">
    <property type="entry name" value="Immunoglobulins"/>
    <property type="match status" value="2"/>
</dbReference>
<feature type="signal peptide" evidence="1">
    <location>
        <begin position="1"/>
        <end position="22"/>
    </location>
</feature>
<feature type="domain" description="BACON" evidence="2">
    <location>
        <begin position="63"/>
        <end position="111"/>
    </location>
</feature>
<dbReference type="GeneID" id="82526199"/>
<feature type="domain" description="BACON" evidence="2">
    <location>
        <begin position="144"/>
        <end position="194"/>
    </location>
</feature>
<dbReference type="Proteomes" id="UP000244905">
    <property type="component" value="Unassembled WGS sequence"/>
</dbReference>
<keyword evidence="1" id="KW-0732">Signal</keyword>
<dbReference type="AlphaFoldDB" id="A0A2V1IPL0"/>
<protein>
    <recommendedName>
        <fullName evidence="2">BACON domain-containing protein</fullName>
    </recommendedName>
</protein>
<dbReference type="InterPro" id="IPR024361">
    <property type="entry name" value="BACON"/>
</dbReference>
<accession>A0A2V1IPL0</accession>
<evidence type="ECO:0000259" key="2">
    <source>
        <dbReference type="Pfam" id="PF13004"/>
    </source>
</evidence>
<dbReference type="CDD" id="cd14948">
    <property type="entry name" value="BACON"/>
    <property type="match status" value="2"/>
</dbReference>
<evidence type="ECO:0000313" key="4">
    <source>
        <dbReference type="Proteomes" id="UP000244905"/>
    </source>
</evidence>
<dbReference type="RefSeq" id="WP_107032341.1">
    <property type="nucleotide sequence ID" value="NZ_CAPEJN010000012.1"/>
</dbReference>
<dbReference type="InterPro" id="IPR013783">
    <property type="entry name" value="Ig-like_fold"/>
</dbReference>
<reference evidence="4" key="1">
    <citation type="submission" date="2018-02" db="EMBL/GenBank/DDBJ databases">
        <authorList>
            <person name="Clavel T."/>
            <person name="Strowig T."/>
        </authorList>
    </citation>
    <scope>NUCLEOTIDE SEQUENCE [LARGE SCALE GENOMIC DNA]</scope>
    <source>
        <strain evidence="4">DSM 103720</strain>
    </source>
</reference>